<sequence>MLERTRANSLAGEQSSKPRRLLPPVPSSSSPRRTSRPLPRIPGSLACKKCHTSITSIQVHLPPSAYPPDSRAFSGFLGKASLFTETYNVKLARPSVQLMVTGAHTMQEITCSQCATYLGWKIVRAHEHSERWKEGNCLLELECIYSLEDDIRTPRTARDEPSSDSDSEWSFEHIFA</sequence>
<evidence type="ECO:0000313" key="3">
    <source>
        <dbReference type="EMBL" id="KIL66215.1"/>
    </source>
</evidence>
<proteinExistence type="predicted"/>
<dbReference type="HOGENOM" id="CLU_1540174_0_0_1"/>
<dbReference type="EMBL" id="KN818237">
    <property type="protein sequence ID" value="KIL66215.1"/>
    <property type="molecule type" value="Genomic_DNA"/>
</dbReference>
<name>A0A0C2SSB7_AMAMK</name>
<dbReference type="STRING" id="946122.A0A0C2SSB7"/>
<dbReference type="Proteomes" id="UP000054549">
    <property type="component" value="Unassembled WGS sequence"/>
</dbReference>
<dbReference type="InterPro" id="IPR039058">
    <property type="entry name" value="Yippee_fam"/>
</dbReference>
<dbReference type="PANTHER" id="PTHR13848">
    <property type="entry name" value="PROTEIN YIPPEE-LIKE CG15309-RELATED"/>
    <property type="match status" value="1"/>
</dbReference>
<feature type="domain" description="Yippee" evidence="2">
    <location>
        <begin position="43"/>
        <end position="148"/>
    </location>
</feature>
<evidence type="ECO:0000259" key="2">
    <source>
        <dbReference type="PROSITE" id="PS51792"/>
    </source>
</evidence>
<protein>
    <recommendedName>
        <fullName evidence="2">Yippee domain-containing protein</fullName>
    </recommendedName>
</protein>
<feature type="region of interest" description="Disordered" evidence="1">
    <location>
        <begin position="1"/>
        <end position="42"/>
    </location>
</feature>
<reference evidence="3 4" key="1">
    <citation type="submission" date="2014-04" db="EMBL/GenBank/DDBJ databases">
        <title>Evolutionary Origins and Diversification of the Mycorrhizal Mutualists.</title>
        <authorList>
            <consortium name="DOE Joint Genome Institute"/>
            <consortium name="Mycorrhizal Genomics Consortium"/>
            <person name="Kohler A."/>
            <person name="Kuo A."/>
            <person name="Nagy L.G."/>
            <person name="Floudas D."/>
            <person name="Copeland A."/>
            <person name="Barry K.W."/>
            <person name="Cichocki N."/>
            <person name="Veneault-Fourrey C."/>
            <person name="LaButti K."/>
            <person name="Lindquist E.A."/>
            <person name="Lipzen A."/>
            <person name="Lundell T."/>
            <person name="Morin E."/>
            <person name="Murat C."/>
            <person name="Riley R."/>
            <person name="Ohm R."/>
            <person name="Sun H."/>
            <person name="Tunlid A."/>
            <person name="Henrissat B."/>
            <person name="Grigoriev I.V."/>
            <person name="Hibbett D.S."/>
            <person name="Martin F."/>
        </authorList>
    </citation>
    <scope>NUCLEOTIDE SEQUENCE [LARGE SCALE GENOMIC DNA]</scope>
    <source>
        <strain evidence="3 4">Koide BX008</strain>
    </source>
</reference>
<dbReference type="OrthoDB" id="6407410at2759"/>
<accession>A0A0C2SSB7</accession>
<keyword evidence="4" id="KW-1185">Reference proteome</keyword>
<dbReference type="InParanoid" id="A0A0C2SSB7"/>
<evidence type="ECO:0000256" key="1">
    <source>
        <dbReference type="SAM" id="MobiDB-lite"/>
    </source>
</evidence>
<dbReference type="InterPro" id="IPR034751">
    <property type="entry name" value="Yippee"/>
</dbReference>
<feature type="compositionally biased region" description="Low complexity" evidence="1">
    <location>
        <begin position="27"/>
        <end position="38"/>
    </location>
</feature>
<dbReference type="PROSITE" id="PS51792">
    <property type="entry name" value="YIPPEE"/>
    <property type="match status" value="1"/>
</dbReference>
<dbReference type="AlphaFoldDB" id="A0A0C2SSB7"/>
<organism evidence="3 4">
    <name type="scientific">Amanita muscaria (strain Koide BX008)</name>
    <dbReference type="NCBI Taxonomy" id="946122"/>
    <lineage>
        <taxon>Eukaryota</taxon>
        <taxon>Fungi</taxon>
        <taxon>Dikarya</taxon>
        <taxon>Basidiomycota</taxon>
        <taxon>Agaricomycotina</taxon>
        <taxon>Agaricomycetes</taxon>
        <taxon>Agaricomycetidae</taxon>
        <taxon>Agaricales</taxon>
        <taxon>Pluteineae</taxon>
        <taxon>Amanitaceae</taxon>
        <taxon>Amanita</taxon>
    </lineage>
</organism>
<gene>
    <name evidence="3" type="ORF">M378DRAFT_161073</name>
</gene>
<evidence type="ECO:0000313" key="4">
    <source>
        <dbReference type="Proteomes" id="UP000054549"/>
    </source>
</evidence>